<dbReference type="NCBIfam" id="NF010167">
    <property type="entry name" value="PRK13648.1"/>
    <property type="match status" value="2"/>
</dbReference>
<dbReference type="PROSITE" id="PS00211">
    <property type="entry name" value="ABC_TRANSPORTER_1"/>
    <property type="match status" value="1"/>
</dbReference>
<comment type="similarity">
    <text evidence="2">Belongs to the ABC transporter superfamily.</text>
</comment>
<keyword evidence="11" id="KW-1185">Reference proteome</keyword>
<evidence type="ECO:0000256" key="8">
    <source>
        <dbReference type="ARBA" id="ARBA00023136"/>
    </source>
</evidence>
<dbReference type="InterPro" id="IPR050095">
    <property type="entry name" value="ECF_ABC_transporter_ATP-bd"/>
</dbReference>
<evidence type="ECO:0000256" key="1">
    <source>
        <dbReference type="ARBA" id="ARBA00004202"/>
    </source>
</evidence>
<feature type="domain" description="ABC transporter" evidence="9">
    <location>
        <begin position="2"/>
        <end position="240"/>
    </location>
</feature>
<evidence type="ECO:0000256" key="6">
    <source>
        <dbReference type="ARBA" id="ARBA00022840"/>
    </source>
</evidence>
<evidence type="ECO:0000256" key="2">
    <source>
        <dbReference type="ARBA" id="ARBA00005417"/>
    </source>
</evidence>
<dbReference type="InterPro" id="IPR003593">
    <property type="entry name" value="AAA+_ATPase"/>
</dbReference>
<dbReference type="GO" id="GO:0043190">
    <property type="term" value="C:ATP-binding cassette (ABC) transporter complex"/>
    <property type="evidence" value="ECO:0007669"/>
    <property type="project" value="TreeGrafter"/>
</dbReference>
<keyword evidence="4" id="KW-1003">Cell membrane</keyword>
<dbReference type="InterPro" id="IPR017871">
    <property type="entry name" value="ABC_transporter-like_CS"/>
</dbReference>
<dbReference type="OrthoDB" id="501320at2"/>
<dbReference type="GO" id="GO:0042626">
    <property type="term" value="F:ATPase-coupled transmembrane transporter activity"/>
    <property type="evidence" value="ECO:0007669"/>
    <property type="project" value="TreeGrafter"/>
</dbReference>
<feature type="domain" description="ABC transporter" evidence="9">
    <location>
        <begin position="314"/>
        <end position="549"/>
    </location>
</feature>
<dbReference type="SMART" id="SM00382">
    <property type="entry name" value="AAA"/>
    <property type="match status" value="2"/>
</dbReference>
<evidence type="ECO:0000256" key="3">
    <source>
        <dbReference type="ARBA" id="ARBA00022448"/>
    </source>
</evidence>
<dbReference type="CDD" id="cd03225">
    <property type="entry name" value="ABC_cobalt_CbiO_domain1"/>
    <property type="match status" value="2"/>
</dbReference>
<keyword evidence="3" id="KW-0813">Transport</keyword>
<evidence type="ECO:0000256" key="5">
    <source>
        <dbReference type="ARBA" id="ARBA00022741"/>
    </source>
</evidence>
<comment type="caution">
    <text evidence="10">The sequence shown here is derived from an EMBL/GenBank/DDBJ whole genome shotgun (WGS) entry which is preliminary data.</text>
</comment>
<dbReference type="GO" id="GO:0005524">
    <property type="term" value="F:ATP binding"/>
    <property type="evidence" value="ECO:0007669"/>
    <property type="project" value="UniProtKB-KW"/>
</dbReference>
<dbReference type="InterPro" id="IPR027417">
    <property type="entry name" value="P-loop_NTPase"/>
</dbReference>
<keyword evidence="6 10" id="KW-0067">ATP-binding</keyword>
<evidence type="ECO:0000256" key="7">
    <source>
        <dbReference type="ARBA" id="ARBA00022967"/>
    </source>
</evidence>
<protein>
    <submittedName>
        <fullName evidence="10">ABC transporter ATP-binding protein</fullName>
    </submittedName>
</protein>
<dbReference type="InterPro" id="IPR015856">
    <property type="entry name" value="ABC_transpr_CbiO/EcfA_su"/>
</dbReference>
<dbReference type="Pfam" id="PF00005">
    <property type="entry name" value="ABC_tran"/>
    <property type="match status" value="2"/>
</dbReference>
<accession>A0A3N4H6I3</accession>
<gene>
    <name evidence="10" type="ORF">EF384_03650</name>
</gene>
<dbReference type="EMBL" id="RKMG01000008">
    <property type="protein sequence ID" value="RPA60804.1"/>
    <property type="molecule type" value="Genomic_DNA"/>
</dbReference>
<dbReference type="InterPro" id="IPR003439">
    <property type="entry name" value="ABC_transporter-like_ATP-bd"/>
</dbReference>
<dbReference type="PROSITE" id="PS50893">
    <property type="entry name" value="ABC_TRANSPORTER_2"/>
    <property type="match status" value="2"/>
</dbReference>
<evidence type="ECO:0000259" key="9">
    <source>
        <dbReference type="PROSITE" id="PS50893"/>
    </source>
</evidence>
<organism evidence="10 11">
    <name type="scientific">Aerococcus agrisoli</name>
    <dbReference type="NCBI Taxonomy" id="2487350"/>
    <lineage>
        <taxon>Bacteria</taxon>
        <taxon>Bacillati</taxon>
        <taxon>Bacillota</taxon>
        <taxon>Bacilli</taxon>
        <taxon>Lactobacillales</taxon>
        <taxon>Aerococcaceae</taxon>
        <taxon>Aerococcus</taxon>
    </lineage>
</organism>
<evidence type="ECO:0000256" key="4">
    <source>
        <dbReference type="ARBA" id="ARBA00022475"/>
    </source>
</evidence>
<dbReference type="Proteomes" id="UP000273977">
    <property type="component" value="Unassembled WGS sequence"/>
</dbReference>
<name>A0A3N4H6I3_9LACT</name>
<sequence>MITLDHVNFAYSDTDALVLDDISLTIPTGSFVAVVGDNGAGKSTFCKLLNGIIPHFIDGELDGTITVDGQDISNLKPSQLAHKIGYVYQDFENQILRPKVLDDAAFGLLNAGEEDYVNISMEILATLDLAHLADEYVWQLSGGQKHLLALAGVLVMSPNVIVLDEPIAQLDPIHALKIYENLAYLNRDLGKTIIVIEHNADFIGKYCDHMLFMKDHKVEWFLPVKDALQRVDELISGGIYPPQVTLLGHELRKKGLSQDLTLPIDLPEAHDFMTAAQVPAVTQVEAGYARGAGQVHRLSDVDPDADLFTKEAIIQLKDVSVEYDRINESAHRVIDHMTLDINKGDRLAIIGNNGAGKSSIMKLLMGLVKAKTGQVLIDDHYTKNLRPEEISNILGYVYQNPENMFIEDSIEKDIAYSMKARGHKDYQERADALLAQFHLSDLRDRDGRLLSGGQMRRASLAIGVSLGPKALLLDEPTASLDMATRQRITQTLRDVSSSIETVIIATHDMQLVAEWANRIIVVNQGQIIGDGTREEIFNNPDLLAQAGIAVPAIIELTRDLDGDTYYSVGDYMADLAHCLNQEEEWEEIG</sequence>
<dbReference type="PANTHER" id="PTHR43553:SF26">
    <property type="entry name" value="ABC TRANSPORTER ATP-BINDING PROTEIN BC_2655-RELATED"/>
    <property type="match status" value="1"/>
</dbReference>
<evidence type="ECO:0000313" key="11">
    <source>
        <dbReference type="Proteomes" id="UP000273977"/>
    </source>
</evidence>
<dbReference type="Gene3D" id="3.40.50.300">
    <property type="entry name" value="P-loop containing nucleotide triphosphate hydrolases"/>
    <property type="match status" value="2"/>
</dbReference>
<evidence type="ECO:0000313" key="10">
    <source>
        <dbReference type="EMBL" id="RPA60804.1"/>
    </source>
</evidence>
<dbReference type="GO" id="GO:0016887">
    <property type="term" value="F:ATP hydrolysis activity"/>
    <property type="evidence" value="ECO:0007669"/>
    <property type="project" value="InterPro"/>
</dbReference>
<keyword evidence="8" id="KW-0472">Membrane</keyword>
<dbReference type="RefSeq" id="WP_123779632.1">
    <property type="nucleotide sequence ID" value="NZ_RKMG01000008.1"/>
</dbReference>
<proteinExistence type="inferred from homology"/>
<dbReference type="SUPFAM" id="SSF52540">
    <property type="entry name" value="P-loop containing nucleoside triphosphate hydrolases"/>
    <property type="match status" value="2"/>
</dbReference>
<reference evidence="10 11" key="1">
    <citation type="submission" date="2018-11" db="EMBL/GenBank/DDBJ databases">
        <title>Aerococcus sp. SJQ22, whole genome shotgun sequence.</title>
        <authorList>
            <person name="Sun L."/>
            <person name="Gao X."/>
            <person name="Chen W."/>
            <person name="Huang K."/>
        </authorList>
    </citation>
    <scope>NUCLEOTIDE SEQUENCE [LARGE SCALE GENOMIC DNA]</scope>
    <source>
        <strain evidence="10 11">SJQ22</strain>
    </source>
</reference>
<keyword evidence="7" id="KW-1278">Translocase</keyword>
<comment type="subcellular location">
    <subcellularLocation>
        <location evidence="1">Cell membrane</location>
        <topology evidence="1">Peripheral membrane protein</topology>
    </subcellularLocation>
</comment>
<dbReference type="AlphaFoldDB" id="A0A3N4H6I3"/>
<keyword evidence="5" id="KW-0547">Nucleotide-binding</keyword>
<dbReference type="PANTHER" id="PTHR43553">
    <property type="entry name" value="HEAVY METAL TRANSPORTER"/>
    <property type="match status" value="1"/>
</dbReference>